<protein>
    <recommendedName>
        <fullName evidence="10">Glutamate synthase</fullName>
    </recommendedName>
</protein>
<dbReference type="PRINTS" id="PR00419">
    <property type="entry name" value="ADXRDTASE"/>
</dbReference>
<comment type="similarity">
    <text evidence="3">In the N-terminal section; belongs to the NADH:flavin oxidoreductase/NADH oxidase family.</text>
</comment>
<keyword evidence="9" id="KW-1185">Reference proteome</keyword>
<comment type="caution">
    <text evidence="8">The sequence shown here is derived from an EMBL/GenBank/DDBJ whole genome shotgun (WGS) entry which is preliminary data.</text>
</comment>
<keyword evidence="4" id="KW-0274">FAD</keyword>
<comment type="similarity">
    <text evidence="2">Belongs to the glutamate synthase family.</text>
</comment>
<dbReference type="GO" id="GO:0006537">
    <property type="term" value="P:glutamate biosynthetic process"/>
    <property type="evidence" value="ECO:0007669"/>
    <property type="project" value="InterPro"/>
</dbReference>
<dbReference type="EMBL" id="BJZO01000032">
    <property type="protein sequence ID" value="GEO81278.1"/>
    <property type="molecule type" value="Genomic_DNA"/>
</dbReference>
<dbReference type="GO" id="GO:0015930">
    <property type="term" value="F:glutamate synthase activity"/>
    <property type="evidence" value="ECO:0007669"/>
    <property type="project" value="InterPro"/>
</dbReference>
<dbReference type="InterPro" id="IPR013785">
    <property type="entry name" value="Aldolase_TIM"/>
</dbReference>
<reference evidence="8 9" key="1">
    <citation type="submission" date="2019-07" db="EMBL/GenBank/DDBJ databases">
        <title>Whole genome shotgun sequence of Rhodospirillum oryzae NBRC 107573.</title>
        <authorList>
            <person name="Hosoyama A."/>
            <person name="Uohara A."/>
            <person name="Ohji S."/>
            <person name="Ichikawa N."/>
        </authorList>
    </citation>
    <scope>NUCLEOTIDE SEQUENCE [LARGE SCALE GENOMIC DNA]</scope>
    <source>
        <strain evidence="8 9">NBRC 107573</strain>
    </source>
</reference>
<evidence type="ECO:0000313" key="9">
    <source>
        <dbReference type="Proteomes" id="UP000321567"/>
    </source>
</evidence>
<dbReference type="InterPro" id="IPR028261">
    <property type="entry name" value="DPD_II"/>
</dbReference>
<feature type="domain" description="Dihydroprymidine dehydrogenase" evidence="7">
    <location>
        <begin position="24"/>
        <end position="97"/>
    </location>
</feature>
<dbReference type="InterPro" id="IPR036188">
    <property type="entry name" value="FAD/NAD-bd_sf"/>
</dbReference>
<sequence length="833" mass="86842">MSACKPFPVDLAADQSGLPHYEPPPCQVACPVGTDVGSYVGLIWQGDLPGALEAITATNPFSSVCGLVCDAPCEPACRRASGDGPVAIRALKRYVMEALGPSFHLPAITPDKTQRVAIIGAGPAGLTAAQDIAAAGYLVDVYDAKNRPGGALAWGIPDFRLPAEIVEQDINRVLERCPGISLHLSAPLGEKVFLDALRADHDAVLLALGANAGRRLGVSGDGLDQVVDGLSFLARINGGERPTLPSHVVIVGGGDVAMDACRAARRLPGVNKVTVVYRRGQEDMPARAHELSAALAEGIEILSHAQPTAIVPRPNGEVELRLRRTEAGPVGADGRRSFREIPESDFGLNAGLIVAAVGQTTLGEELERHGLLAGGRLKADPVTLATPLPRVYAAGDAASGPSTIVQAMAQGHKAAYMILAALEGEEHPAPYHPPYRSRFAPVAQDPEWEKLGREDPRFLGLGDDPWAEAEAGFDAEAARRQAARCYRCDTETGSTDYTVKMREAIFALARPDRDTAAIARRTTERLNARTPAPAQPAPTFDQLVFLPANLTRLVIDPYRESCRTATPLGEGLDLAHPLLVGGLDGAPGPVREAAAAALAASGGAWLGRTRPPQAGLPWIQALAPGDSADASAVLVLALGGPHAPATRPTLARPGQLWGLRATPETAGAVLALAIEARPDLLLVDGCGTLPADWADRAQAPDLGLLPRVIDTLRAHRAEEAFPIVWFGGLRSGSDLAKALALGATAGVVSMAAGLALGGAPADQGLAFPPDLDLQAARQGLEQFLKAAVSEGSMMARCTGKTDIHNLEPEDLRTLSLAAQAVTGLPMAGVRAPA</sequence>
<dbReference type="InterPro" id="IPR002932">
    <property type="entry name" value="Glu_synthdom"/>
</dbReference>
<dbReference type="AlphaFoldDB" id="A0A512H772"/>
<dbReference type="Pfam" id="PF07992">
    <property type="entry name" value="Pyr_redox_2"/>
    <property type="match status" value="1"/>
</dbReference>
<feature type="domain" description="Glutamate synthase" evidence="5">
    <location>
        <begin position="667"/>
        <end position="757"/>
    </location>
</feature>
<feature type="domain" description="FAD/NAD(P)-binding" evidence="6">
    <location>
        <begin position="115"/>
        <end position="411"/>
    </location>
</feature>
<dbReference type="PANTHER" id="PTHR42783">
    <property type="entry name" value="GLUTAMATE SYNTHASE [NADPH] SMALL CHAIN"/>
    <property type="match status" value="1"/>
</dbReference>
<dbReference type="Gene3D" id="3.50.50.60">
    <property type="entry name" value="FAD/NAD(P)-binding domain"/>
    <property type="match status" value="2"/>
</dbReference>
<evidence type="ECO:0000256" key="2">
    <source>
        <dbReference type="ARBA" id="ARBA00009716"/>
    </source>
</evidence>
<dbReference type="SUPFAM" id="SSF46548">
    <property type="entry name" value="alpha-helical ferredoxin"/>
    <property type="match status" value="1"/>
</dbReference>
<evidence type="ECO:0000256" key="4">
    <source>
        <dbReference type="ARBA" id="ARBA00022827"/>
    </source>
</evidence>
<evidence type="ECO:0008006" key="10">
    <source>
        <dbReference type="Google" id="ProtNLM"/>
    </source>
</evidence>
<keyword evidence="4" id="KW-0285">Flavoprotein</keyword>
<gene>
    <name evidence="8" type="ORF">ROR02_14090</name>
</gene>
<dbReference type="Pfam" id="PF14691">
    <property type="entry name" value="Fer4_20"/>
    <property type="match status" value="1"/>
</dbReference>
<dbReference type="RefSeq" id="WP_170245007.1">
    <property type="nucleotide sequence ID" value="NZ_BJZO01000032.1"/>
</dbReference>
<name>A0A512H772_9PROT</name>
<dbReference type="InterPro" id="IPR023753">
    <property type="entry name" value="FAD/NAD-binding_dom"/>
</dbReference>
<evidence type="ECO:0000256" key="3">
    <source>
        <dbReference type="ARBA" id="ARBA00011048"/>
    </source>
</evidence>
<evidence type="ECO:0000259" key="7">
    <source>
        <dbReference type="Pfam" id="PF14691"/>
    </source>
</evidence>
<dbReference type="GO" id="GO:0051536">
    <property type="term" value="F:iron-sulfur cluster binding"/>
    <property type="evidence" value="ECO:0007669"/>
    <property type="project" value="InterPro"/>
</dbReference>
<dbReference type="InterPro" id="IPR009051">
    <property type="entry name" value="Helical_ferredxn"/>
</dbReference>
<dbReference type="SUPFAM" id="SSF51412">
    <property type="entry name" value="Inosine monophosphate dehydrogenase (IMPDH)"/>
    <property type="match status" value="1"/>
</dbReference>
<evidence type="ECO:0000313" key="8">
    <source>
        <dbReference type="EMBL" id="GEO81278.1"/>
    </source>
</evidence>
<dbReference type="Gene3D" id="1.10.1060.10">
    <property type="entry name" value="Alpha-helical ferredoxin"/>
    <property type="match status" value="1"/>
</dbReference>
<comment type="cofactor">
    <cofactor evidence="1">
        <name>FAD</name>
        <dbReference type="ChEBI" id="CHEBI:57692"/>
    </cofactor>
</comment>
<accession>A0A512H772</accession>
<organism evidence="8 9">
    <name type="scientific">Pararhodospirillum oryzae</name>
    <dbReference type="NCBI Taxonomy" id="478448"/>
    <lineage>
        <taxon>Bacteria</taxon>
        <taxon>Pseudomonadati</taxon>
        <taxon>Pseudomonadota</taxon>
        <taxon>Alphaproteobacteria</taxon>
        <taxon>Rhodospirillales</taxon>
        <taxon>Rhodospirillaceae</taxon>
        <taxon>Pararhodospirillum</taxon>
    </lineage>
</organism>
<evidence type="ECO:0000259" key="6">
    <source>
        <dbReference type="Pfam" id="PF07992"/>
    </source>
</evidence>
<evidence type="ECO:0000256" key="1">
    <source>
        <dbReference type="ARBA" id="ARBA00001974"/>
    </source>
</evidence>
<dbReference type="Pfam" id="PF01645">
    <property type="entry name" value="Glu_synthase"/>
    <property type="match status" value="1"/>
</dbReference>
<dbReference type="SUPFAM" id="SSF51971">
    <property type="entry name" value="Nucleotide-binding domain"/>
    <property type="match status" value="1"/>
</dbReference>
<evidence type="ECO:0000259" key="5">
    <source>
        <dbReference type="Pfam" id="PF01645"/>
    </source>
</evidence>
<dbReference type="PANTHER" id="PTHR42783:SF3">
    <property type="entry name" value="GLUTAMATE SYNTHASE [NADPH] SMALL CHAIN-RELATED"/>
    <property type="match status" value="1"/>
</dbReference>
<dbReference type="Proteomes" id="UP000321567">
    <property type="component" value="Unassembled WGS sequence"/>
</dbReference>
<dbReference type="Gene3D" id="3.20.20.70">
    <property type="entry name" value="Aldolase class I"/>
    <property type="match status" value="1"/>
</dbReference>
<proteinExistence type="inferred from homology"/>